<keyword evidence="1" id="KW-0540">Nuclease</keyword>
<dbReference type="GO" id="GO:0004519">
    <property type="term" value="F:endonuclease activity"/>
    <property type="evidence" value="ECO:0007669"/>
    <property type="project" value="UniProtKB-KW"/>
</dbReference>
<dbReference type="PANTHER" id="PTHR38733">
    <property type="entry name" value="PROTEIN MCRC"/>
    <property type="match status" value="1"/>
</dbReference>
<keyword evidence="1" id="KW-0378">Hydrolase</keyword>
<protein>
    <submittedName>
        <fullName evidence="1">Restriction endonuclease</fullName>
    </submittedName>
</protein>
<evidence type="ECO:0000313" key="1">
    <source>
        <dbReference type="EMBL" id="OOY24903.1"/>
    </source>
</evidence>
<organism evidence="1 2">
    <name type="scientific">Thioclava sediminum</name>
    <dbReference type="NCBI Taxonomy" id="1915319"/>
    <lineage>
        <taxon>Bacteria</taxon>
        <taxon>Pseudomonadati</taxon>
        <taxon>Pseudomonadota</taxon>
        <taxon>Alphaproteobacteria</taxon>
        <taxon>Rhodobacterales</taxon>
        <taxon>Paracoccaceae</taxon>
        <taxon>Thioclava</taxon>
    </lineage>
</organism>
<gene>
    <name evidence="1" type="ORF">BMI91_00170</name>
</gene>
<dbReference type="EMBL" id="MPZV01000001">
    <property type="protein sequence ID" value="OOY24903.1"/>
    <property type="molecule type" value="Genomic_DNA"/>
</dbReference>
<keyword evidence="2" id="KW-1185">Reference proteome</keyword>
<evidence type="ECO:0000313" key="2">
    <source>
        <dbReference type="Proteomes" id="UP000190787"/>
    </source>
</evidence>
<comment type="caution">
    <text evidence="1">The sequence shown here is derived from an EMBL/GenBank/DDBJ whole genome shotgun (WGS) entry which is preliminary data.</text>
</comment>
<name>A0ABX3MZE2_9RHOB</name>
<sequence>MRHYCLREFERLPHGSGEGQIPENDAESLAAVARSSAFAGAGEVGVLEHHRAFLRARNVVGMIVAPRASLEILPKIDLPPGEAGDTATEAGALRRRLVHMLAVALDLRIETGTVTALSWQRETLLEILIRIFCVKLSAQLRRGMPRRYISQEDDLPALRGRIDVARQFTRHAANPSRLACRFDALSEDIALNRIIRATINHLAGISFSSANQQRLRELGFAYADVTEVPVSALRWDLVVLDRTNRGWAELVALAKLFLRGRYQNTSAGRADGTSLLFEMDALFEAYVARLVRRALTGTDLVPDVQGGGLCCLIEADTNRGLFRTRPDILIRRGGSVVQVVDTKWKRIAARIDDRKQGVSQADVYQMMAYAQLYHAPKVTLLYPHHHGLPGKEGVQATHRFTGGDQALELTSLDISRGEIILARIKEMLLGHAVDV</sequence>
<dbReference type="Pfam" id="PF10117">
    <property type="entry name" value="McrBC"/>
    <property type="match status" value="1"/>
</dbReference>
<keyword evidence="1" id="KW-0255">Endonuclease</keyword>
<dbReference type="Proteomes" id="UP000190787">
    <property type="component" value="Unassembled WGS sequence"/>
</dbReference>
<reference evidence="1 2" key="1">
    <citation type="submission" date="2016-11" db="EMBL/GenBank/DDBJ databases">
        <title>A multilocus sequence analysis scheme for characterization of bacteria in the genus Thioclava.</title>
        <authorList>
            <person name="Liu Y."/>
            <person name="Shao Z."/>
        </authorList>
    </citation>
    <scope>NUCLEOTIDE SEQUENCE [LARGE SCALE GENOMIC DNA]</scope>
    <source>
        <strain evidence="1 2">TAW-CT134</strain>
    </source>
</reference>
<dbReference type="PANTHER" id="PTHR38733:SF1">
    <property type="entry name" value="TYPE IV METHYL-DIRECTED RESTRICTION ENZYME ECOKMCRBC"/>
    <property type="match status" value="1"/>
</dbReference>
<dbReference type="InterPro" id="IPR019292">
    <property type="entry name" value="McrC"/>
</dbReference>
<accession>A0ABX3MZE2</accession>
<proteinExistence type="predicted"/>